<name>A0A1G7C593_9FLAO</name>
<dbReference type="AlphaFoldDB" id="A0A1G7C593"/>
<gene>
    <name evidence="1" type="ORF">SAMN05421855_101165</name>
</gene>
<dbReference type="EMBL" id="FNBA01000001">
    <property type="protein sequence ID" value="SDE33940.1"/>
    <property type="molecule type" value="Genomic_DNA"/>
</dbReference>
<protein>
    <submittedName>
        <fullName evidence="1">Uncharacterized protein</fullName>
    </submittedName>
</protein>
<evidence type="ECO:0000313" key="1">
    <source>
        <dbReference type="EMBL" id="SDE33940.1"/>
    </source>
</evidence>
<dbReference type="SUPFAM" id="SSF75011">
    <property type="entry name" value="3-carboxy-cis,cis-mucoante lactonizing enzyme"/>
    <property type="match status" value="1"/>
</dbReference>
<evidence type="ECO:0000313" key="2">
    <source>
        <dbReference type="Proteomes" id="UP000199321"/>
    </source>
</evidence>
<sequence>MLSLLVLWRCDTPVTTTGDLIDYVPEGASVVFKISEVPDPETGFTTFTSDVNSNTVLSEIQKKGLFKGLSERANLLKHLTPTAKSIVCITETNTVSDVTFITRLTSKLFTADSIPNKTIETITYNDKTLQKITIDAQTSFTTIKDSVFIASTSQAVLQGILDGKTEKSNTFKKVFSINNGSDFTAITKGEKVTLNDSLSVDFTSWTAMSITVLQDGITATGVSIANDSVPQVLAVFKGQVPQQNNIAAILPTEATAAYSFTFSDAELLQKKLQVFKKDSTKLTTTGLFGSVNEVGHITLSEGNAIVLKSIDPMLTDEALARFVSEKNTFREIDIRTFSEPKLFRNAFYPLISTTLPTLAFQLDDFFVFTENEATAEQLISAYKNNGCLDKSAYYEMHQSELAAASSFVLFKMQGAIPTNLSGFFTTSESSEHNISLKKYPLAVLQYSYDRDFAHVNFVSEEASEKKQTTGTVSEDFNVKFTNQLLGDPQFFSNHKTNQEDIVVQDMTNALFFISSNGKVLWKEKLDGPILGTITEVDLLRNGKKQLAFTTKHTFYILDRTGKAVAPFPIKFKDPITQPLSVFDYDNNRKYRFIVTQNEEVFMYDSEGKAVKGFTFKKTKTPIVLSPQHIRLGNKDYIAIAEESGKLNLLSRVGKSRVTVSKNFQFSEIPIQKEGSNFVVITKDHKKESISQAGKVTSLPLQVSDNYHFAMMGSTKVTLDDNLLRINGRLVELPFGVYTQPKLFLANRNTYVSITETQQNKVYLFKKDGELISGFPVFGSASASVEESSKKGKLILVVKGDAKEILKYTIQ</sequence>
<organism evidence="1 2">
    <name type="scientific">Ulvibacter litoralis</name>
    <dbReference type="NCBI Taxonomy" id="227084"/>
    <lineage>
        <taxon>Bacteria</taxon>
        <taxon>Pseudomonadati</taxon>
        <taxon>Bacteroidota</taxon>
        <taxon>Flavobacteriia</taxon>
        <taxon>Flavobacteriales</taxon>
        <taxon>Flavobacteriaceae</taxon>
        <taxon>Ulvibacter</taxon>
    </lineage>
</organism>
<keyword evidence="2" id="KW-1185">Reference proteome</keyword>
<dbReference type="Proteomes" id="UP000199321">
    <property type="component" value="Unassembled WGS sequence"/>
</dbReference>
<accession>A0A1G7C593</accession>
<dbReference type="STRING" id="227084.SAMN05421855_101165"/>
<dbReference type="OrthoDB" id="1093345at2"/>
<dbReference type="RefSeq" id="WP_139149338.1">
    <property type="nucleotide sequence ID" value="NZ_BMWO01000001.1"/>
</dbReference>
<proteinExistence type="predicted"/>
<reference evidence="1 2" key="1">
    <citation type="submission" date="2016-10" db="EMBL/GenBank/DDBJ databases">
        <authorList>
            <person name="de Groot N.N."/>
        </authorList>
    </citation>
    <scope>NUCLEOTIDE SEQUENCE [LARGE SCALE GENOMIC DNA]</scope>
    <source>
        <strain evidence="1 2">DSM 16195</strain>
    </source>
</reference>